<name>A0A934NSU4_9NOCA</name>
<proteinExistence type="predicted"/>
<protein>
    <submittedName>
        <fullName evidence="1">Uncharacterized protein</fullName>
    </submittedName>
</protein>
<keyword evidence="2" id="KW-1185">Reference proteome</keyword>
<dbReference type="RefSeq" id="WP_199705706.1">
    <property type="nucleotide sequence ID" value="NZ_JAEMNV010000005.1"/>
</dbReference>
<dbReference type="EMBL" id="JAEMNV010000005">
    <property type="protein sequence ID" value="MBJ8340854.1"/>
    <property type="molecule type" value="Genomic_DNA"/>
</dbReference>
<gene>
    <name evidence="1" type="ORF">JGU71_18380</name>
</gene>
<dbReference type="InterPro" id="IPR016136">
    <property type="entry name" value="DNA_helicase_N/primase_C"/>
</dbReference>
<dbReference type="Gene3D" id="1.10.860.10">
    <property type="entry name" value="DNAb Helicase, Chain A"/>
    <property type="match status" value="1"/>
</dbReference>
<evidence type="ECO:0000313" key="2">
    <source>
        <dbReference type="Proteomes" id="UP000655868"/>
    </source>
</evidence>
<dbReference type="Proteomes" id="UP000655868">
    <property type="component" value="Unassembled WGS sequence"/>
</dbReference>
<sequence>MISRLVTESRPHGSALVLAELQRAGKVSGLLSRALTDVALADAREHEISHYARAVLAQSYRRGYATAAVTLAQLAAEASEDELSASCPQWEHKPAFYNVTDMSVSHWFASRNRLNSVVGDEDYGLAGHQHERAMR</sequence>
<dbReference type="AlphaFoldDB" id="A0A934NSU4"/>
<comment type="caution">
    <text evidence="1">The sequence shown here is derived from an EMBL/GenBank/DDBJ whole genome shotgun (WGS) entry which is preliminary data.</text>
</comment>
<reference evidence="1" key="1">
    <citation type="submission" date="2020-12" db="EMBL/GenBank/DDBJ databases">
        <title>Antrihabitans popcorni sp. nov. and Antrihabitans auranticaus sp. nov., isolated from a larva cave.</title>
        <authorList>
            <person name="Lee S.D."/>
            <person name="Kim I.S."/>
        </authorList>
    </citation>
    <scope>NUCLEOTIDE SEQUENCE</scope>
    <source>
        <strain evidence="1">YC3-6</strain>
    </source>
</reference>
<organism evidence="1 2">
    <name type="scientific">Antrihabitans stalagmiti</name>
    <dbReference type="NCBI Taxonomy" id="2799499"/>
    <lineage>
        <taxon>Bacteria</taxon>
        <taxon>Bacillati</taxon>
        <taxon>Actinomycetota</taxon>
        <taxon>Actinomycetes</taxon>
        <taxon>Mycobacteriales</taxon>
        <taxon>Nocardiaceae</taxon>
        <taxon>Antrihabitans</taxon>
    </lineage>
</organism>
<accession>A0A934NSU4</accession>
<evidence type="ECO:0000313" key="1">
    <source>
        <dbReference type="EMBL" id="MBJ8340854.1"/>
    </source>
</evidence>